<dbReference type="PROSITE" id="PS00108">
    <property type="entry name" value="PROTEIN_KINASE_ST"/>
    <property type="match status" value="1"/>
</dbReference>
<evidence type="ECO:0000256" key="13">
    <source>
        <dbReference type="PROSITE-ProRule" id="PRU10141"/>
    </source>
</evidence>
<dbReference type="InterPro" id="IPR001220">
    <property type="entry name" value="Legume_lectin_dom"/>
</dbReference>
<keyword evidence="10 13" id="KW-0067">ATP-binding</keyword>
<accession>A0A9E7GUH8</accession>
<dbReference type="InterPro" id="IPR011009">
    <property type="entry name" value="Kinase-like_dom_sf"/>
</dbReference>
<keyword evidence="5 15" id="KW-0812">Transmembrane</keyword>
<evidence type="ECO:0000256" key="5">
    <source>
        <dbReference type="ARBA" id="ARBA00022692"/>
    </source>
</evidence>
<evidence type="ECO:0000256" key="8">
    <source>
        <dbReference type="ARBA" id="ARBA00022741"/>
    </source>
</evidence>
<evidence type="ECO:0000256" key="4">
    <source>
        <dbReference type="ARBA" id="ARBA00022679"/>
    </source>
</evidence>
<gene>
    <name evidence="18" type="ORF">MUK42_12268</name>
</gene>
<evidence type="ECO:0000256" key="1">
    <source>
        <dbReference type="ARBA" id="ARBA00004479"/>
    </source>
</evidence>
<name>A0A9E7GUH8_9LILI</name>
<dbReference type="Gene3D" id="2.60.120.200">
    <property type="match status" value="1"/>
</dbReference>
<dbReference type="GO" id="GO:0004672">
    <property type="term" value="F:protein kinase activity"/>
    <property type="evidence" value="ECO:0007669"/>
    <property type="project" value="InterPro"/>
</dbReference>
<dbReference type="SMART" id="SM00220">
    <property type="entry name" value="S_TKc"/>
    <property type="match status" value="1"/>
</dbReference>
<sequence length="702" mass="77064">MRRPTRLNHPSAVATTLLLVFVLLPAFHAAENITYSFTSFNTSVESKFAHLGDANIYQEVLQLTPDSRNVDAFLVNKSGRILLREHIKLWDWQQTNNTMRVASFNTAFTINVSPESHLAAGEGLTFLIAPSLDDPPPGSHGPYLGLTNASLNGNNSNHFVAIEFDTAKQSFDRDNNHVGLDINGVDSNITASLTPLGIDIAPVNGTNHTVWIDYDGVHRHVWVYMAIEGSEKPVASVLNASIDISVYVQQRSYLGFSASTGSDFELNCVIAWNLTVEKLPDDGGGLSIGAIIGVAVGVGCVLVVMTLTTGILVVFCRRKRAAGNERDMLRKKLNGLPGTPREFEYKELKVATGNFDERRKLGQGAFGEVYKGVLPGSSMEVAVKRFSRDKTRGQDDFLAELTIINCLRHRNLVPLLGWCHENGVLLLVYEFMPNGSLDQHLYGDGGLVWWRRYNIVAGVASALHYIHHEYNQMVVHRDLKPSNIMLDATFDARLGDFGLARALDTDKTSFTELGVVGTRGYIANECCITHKFTRESDVYAFGTVVLEVVCGRRPLYDVSGFHLLVDWVWKLHREGRLLEAVDPRLGGEYPAEDAERLLLLGLACSQPHLRARPKAQAIVQIVSRSAPPPAVPKFKPAFVWPPPQGPLFEGNHDDHNWTSGTTLTSSTATSSNGGDSSAGDVGTTRALSLYVETGDSEKISRA</sequence>
<dbReference type="SUPFAM" id="SSF56112">
    <property type="entry name" value="Protein kinase-like (PK-like)"/>
    <property type="match status" value="1"/>
</dbReference>
<dbReference type="PROSITE" id="PS50011">
    <property type="entry name" value="PROTEIN_KINASE_DOM"/>
    <property type="match status" value="1"/>
</dbReference>
<evidence type="ECO:0000256" key="2">
    <source>
        <dbReference type="ARBA" id="ARBA00008536"/>
    </source>
</evidence>
<dbReference type="GO" id="GO:0030246">
    <property type="term" value="F:carbohydrate binding"/>
    <property type="evidence" value="ECO:0007669"/>
    <property type="project" value="UniProtKB-KW"/>
</dbReference>
<evidence type="ECO:0000313" key="18">
    <source>
        <dbReference type="EMBL" id="URE21225.1"/>
    </source>
</evidence>
<evidence type="ECO:0000256" key="11">
    <source>
        <dbReference type="ARBA" id="ARBA00022989"/>
    </source>
</evidence>
<keyword evidence="6 16" id="KW-0732">Signal</keyword>
<dbReference type="EMBL" id="CP097509">
    <property type="protein sequence ID" value="URE21225.1"/>
    <property type="molecule type" value="Genomic_DNA"/>
</dbReference>
<feature type="signal peptide" evidence="16">
    <location>
        <begin position="1"/>
        <end position="29"/>
    </location>
</feature>
<evidence type="ECO:0000256" key="15">
    <source>
        <dbReference type="SAM" id="Phobius"/>
    </source>
</evidence>
<keyword evidence="11 15" id="KW-1133">Transmembrane helix</keyword>
<evidence type="ECO:0000256" key="16">
    <source>
        <dbReference type="SAM" id="SignalP"/>
    </source>
</evidence>
<dbReference type="GO" id="GO:0016020">
    <property type="term" value="C:membrane"/>
    <property type="evidence" value="ECO:0007669"/>
    <property type="project" value="UniProtKB-SubCell"/>
</dbReference>
<feature type="compositionally biased region" description="Low complexity" evidence="14">
    <location>
        <begin position="658"/>
        <end position="680"/>
    </location>
</feature>
<keyword evidence="7" id="KW-0430">Lectin</keyword>
<dbReference type="InterPro" id="IPR050528">
    <property type="entry name" value="L-type_Lectin-RKs"/>
</dbReference>
<feature type="transmembrane region" description="Helical" evidence="15">
    <location>
        <begin position="288"/>
        <end position="316"/>
    </location>
</feature>
<dbReference type="CDD" id="cd06899">
    <property type="entry name" value="lectin_legume_LecRK_Arcelin_ConA"/>
    <property type="match status" value="1"/>
</dbReference>
<feature type="binding site" evidence="13">
    <location>
        <position position="384"/>
    </location>
    <ligand>
        <name>ATP</name>
        <dbReference type="ChEBI" id="CHEBI:30616"/>
    </ligand>
</feature>
<dbReference type="InterPro" id="IPR008271">
    <property type="entry name" value="Ser/Thr_kinase_AS"/>
</dbReference>
<evidence type="ECO:0000256" key="3">
    <source>
        <dbReference type="ARBA" id="ARBA00010217"/>
    </source>
</evidence>
<organism evidence="18 19">
    <name type="scientific">Musa troglodytarum</name>
    <name type="common">fe'i banana</name>
    <dbReference type="NCBI Taxonomy" id="320322"/>
    <lineage>
        <taxon>Eukaryota</taxon>
        <taxon>Viridiplantae</taxon>
        <taxon>Streptophyta</taxon>
        <taxon>Embryophyta</taxon>
        <taxon>Tracheophyta</taxon>
        <taxon>Spermatophyta</taxon>
        <taxon>Magnoliopsida</taxon>
        <taxon>Liliopsida</taxon>
        <taxon>Zingiberales</taxon>
        <taxon>Musaceae</taxon>
        <taxon>Musa</taxon>
    </lineage>
</organism>
<evidence type="ECO:0000256" key="6">
    <source>
        <dbReference type="ARBA" id="ARBA00022729"/>
    </source>
</evidence>
<evidence type="ECO:0000313" key="19">
    <source>
        <dbReference type="Proteomes" id="UP001055439"/>
    </source>
</evidence>
<comment type="similarity">
    <text evidence="3">In the C-terminal section; belongs to the protein kinase superfamily. Ser/Thr protein kinase family.</text>
</comment>
<comment type="subcellular location">
    <subcellularLocation>
        <location evidence="1">Membrane</location>
        <topology evidence="1">Single-pass type I membrane protein</topology>
    </subcellularLocation>
</comment>
<keyword evidence="19" id="KW-1185">Reference proteome</keyword>
<dbReference type="AlphaFoldDB" id="A0A9E7GUH8"/>
<evidence type="ECO:0000256" key="14">
    <source>
        <dbReference type="SAM" id="MobiDB-lite"/>
    </source>
</evidence>
<dbReference type="Gene3D" id="3.30.200.20">
    <property type="entry name" value="Phosphorylase Kinase, domain 1"/>
    <property type="match status" value="1"/>
</dbReference>
<evidence type="ECO:0000259" key="17">
    <source>
        <dbReference type="PROSITE" id="PS50011"/>
    </source>
</evidence>
<evidence type="ECO:0000256" key="12">
    <source>
        <dbReference type="ARBA" id="ARBA00023136"/>
    </source>
</evidence>
<keyword evidence="12 15" id="KW-0472">Membrane</keyword>
<feature type="region of interest" description="Disordered" evidence="14">
    <location>
        <begin position="649"/>
        <end position="683"/>
    </location>
</feature>
<proteinExistence type="inferred from homology"/>
<evidence type="ECO:0000256" key="10">
    <source>
        <dbReference type="ARBA" id="ARBA00022840"/>
    </source>
</evidence>
<dbReference type="InterPro" id="IPR000719">
    <property type="entry name" value="Prot_kinase_dom"/>
</dbReference>
<dbReference type="GO" id="GO:0005524">
    <property type="term" value="F:ATP binding"/>
    <property type="evidence" value="ECO:0007669"/>
    <property type="project" value="UniProtKB-UniRule"/>
</dbReference>
<keyword evidence="4" id="KW-0808">Transferase</keyword>
<dbReference type="FunFam" id="1.10.510.10:FF:000444">
    <property type="entry name" value="probable L-type lectin-domain containing receptor kinase S.5"/>
    <property type="match status" value="1"/>
</dbReference>
<dbReference type="InterPro" id="IPR013320">
    <property type="entry name" value="ConA-like_dom_sf"/>
</dbReference>
<protein>
    <submittedName>
        <fullName evidence="18">Legume lectin domain</fullName>
    </submittedName>
</protein>
<keyword evidence="8 13" id="KW-0547">Nucleotide-binding</keyword>
<dbReference type="SUPFAM" id="SSF49899">
    <property type="entry name" value="Concanavalin A-like lectins/glucanases"/>
    <property type="match status" value="1"/>
</dbReference>
<evidence type="ECO:0000256" key="7">
    <source>
        <dbReference type="ARBA" id="ARBA00022734"/>
    </source>
</evidence>
<dbReference type="Pfam" id="PF00069">
    <property type="entry name" value="Pkinase"/>
    <property type="match status" value="1"/>
</dbReference>
<feature type="chain" id="PRO_5039250253" evidence="16">
    <location>
        <begin position="30"/>
        <end position="702"/>
    </location>
</feature>
<reference evidence="18" key="1">
    <citation type="submission" date="2022-05" db="EMBL/GenBank/DDBJ databases">
        <title>The Musa troglodytarum L. genome provides insights into the mechanism of non-climacteric behaviour and enrichment of carotenoids.</title>
        <authorList>
            <person name="Wang J."/>
        </authorList>
    </citation>
    <scope>NUCLEOTIDE SEQUENCE</scope>
    <source>
        <tissue evidence="18">Leaf</tissue>
    </source>
</reference>
<dbReference type="Gene3D" id="1.10.510.10">
    <property type="entry name" value="Transferase(Phosphotransferase) domain 1"/>
    <property type="match status" value="1"/>
</dbReference>
<keyword evidence="9" id="KW-0418">Kinase</keyword>
<evidence type="ECO:0000256" key="9">
    <source>
        <dbReference type="ARBA" id="ARBA00022777"/>
    </source>
</evidence>
<comment type="similarity">
    <text evidence="2">In the N-terminal section; belongs to the leguminous lectin family.</text>
</comment>
<dbReference type="OrthoDB" id="688481at2759"/>
<dbReference type="PROSITE" id="PS00107">
    <property type="entry name" value="PROTEIN_KINASE_ATP"/>
    <property type="match status" value="1"/>
</dbReference>
<dbReference type="InterPro" id="IPR017441">
    <property type="entry name" value="Protein_kinase_ATP_BS"/>
</dbReference>
<dbReference type="FunFam" id="3.30.200.20:FF:000320">
    <property type="entry name" value="probable L-type lectin-domain containing receptor kinase S.5"/>
    <property type="match status" value="1"/>
</dbReference>
<dbReference type="PANTHER" id="PTHR27007">
    <property type="match status" value="1"/>
</dbReference>
<dbReference type="Proteomes" id="UP001055439">
    <property type="component" value="Chromosome 7"/>
</dbReference>
<feature type="domain" description="Protein kinase" evidence="17">
    <location>
        <begin position="355"/>
        <end position="631"/>
    </location>
</feature>
<dbReference type="Pfam" id="PF00139">
    <property type="entry name" value="Lectin_legB"/>
    <property type="match status" value="1"/>
</dbReference>